<dbReference type="Pfam" id="PF13302">
    <property type="entry name" value="Acetyltransf_3"/>
    <property type="match status" value="1"/>
</dbReference>
<name>A0A833M187_9LEPT</name>
<dbReference type="InterPro" id="IPR016181">
    <property type="entry name" value="Acyl_CoA_acyltransferase"/>
</dbReference>
<dbReference type="SUPFAM" id="SSF55729">
    <property type="entry name" value="Acyl-CoA N-acyltransferases (Nat)"/>
    <property type="match status" value="1"/>
</dbReference>
<accession>A0A833M187</accession>
<keyword evidence="2" id="KW-0808">Transferase</keyword>
<gene>
    <name evidence="2" type="ORF">F9K24_11935</name>
</gene>
<sequence length="231" mass="26437">MQAGFFGDTKIRDSSYLRTACREFRGRFAFVTRNGIVQRPDPTVQADVVHPKTGQRFVLLSAPSLYFSESRVGDLVRICNSPDIMQMIRQGGVPIGSKYTRRNAVSFIKYCNEGWEEDDHYVFFLVTNDGRQRIAGCYELRNRHRETFETGYWIAPEYRGIGATGLLALIEFCRTFQVGSLYARALEANQASRRLLEKAGFRCVRSKSEAGPHGTMLRYERSLRTRLKTPP</sequence>
<dbReference type="EMBL" id="WBUI01000011">
    <property type="protein sequence ID" value="KAB2931987.1"/>
    <property type="molecule type" value="Genomic_DNA"/>
</dbReference>
<feature type="domain" description="N-acetyltransferase" evidence="1">
    <location>
        <begin position="70"/>
        <end position="224"/>
    </location>
</feature>
<dbReference type="InterPro" id="IPR000182">
    <property type="entry name" value="GNAT_dom"/>
</dbReference>
<dbReference type="InterPro" id="IPR051531">
    <property type="entry name" value="N-acetyltransferase"/>
</dbReference>
<protein>
    <submittedName>
        <fullName evidence="2">GNAT family N-acetyltransferase</fullName>
    </submittedName>
</protein>
<dbReference type="Gene3D" id="3.40.630.30">
    <property type="match status" value="1"/>
</dbReference>
<dbReference type="GO" id="GO:0016747">
    <property type="term" value="F:acyltransferase activity, transferring groups other than amino-acyl groups"/>
    <property type="evidence" value="ECO:0007669"/>
    <property type="project" value="InterPro"/>
</dbReference>
<dbReference type="AlphaFoldDB" id="A0A833M187"/>
<evidence type="ECO:0000259" key="1">
    <source>
        <dbReference type="PROSITE" id="PS51186"/>
    </source>
</evidence>
<dbReference type="Proteomes" id="UP000460298">
    <property type="component" value="Unassembled WGS sequence"/>
</dbReference>
<reference evidence="2 3" key="1">
    <citation type="submission" date="2019-10" db="EMBL/GenBank/DDBJ databases">
        <title>Extracellular Electron Transfer in a Candidatus Methanoperedens spp. Enrichment Culture.</title>
        <authorList>
            <person name="Berger S."/>
            <person name="Rangel Shaw D."/>
            <person name="Berben T."/>
            <person name="In 'T Zandt M."/>
            <person name="Frank J."/>
            <person name="Reimann J."/>
            <person name="Jetten M.S.M."/>
            <person name="Welte C.U."/>
        </authorList>
    </citation>
    <scope>NUCLEOTIDE SEQUENCE [LARGE SCALE GENOMIC DNA]</scope>
    <source>
        <strain evidence="2">SB12</strain>
    </source>
</reference>
<proteinExistence type="predicted"/>
<comment type="caution">
    <text evidence="2">The sequence shown here is derived from an EMBL/GenBank/DDBJ whole genome shotgun (WGS) entry which is preliminary data.</text>
</comment>
<organism evidence="2 3">
    <name type="scientific">Leptonema illini</name>
    <dbReference type="NCBI Taxonomy" id="183"/>
    <lineage>
        <taxon>Bacteria</taxon>
        <taxon>Pseudomonadati</taxon>
        <taxon>Spirochaetota</taxon>
        <taxon>Spirochaetia</taxon>
        <taxon>Leptospirales</taxon>
        <taxon>Leptospiraceae</taxon>
        <taxon>Leptonema</taxon>
    </lineage>
</organism>
<dbReference type="PROSITE" id="PS51186">
    <property type="entry name" value="GNAT"/>
    <property type="match status" value="1"/>
</dbReference>
<evidence type="ECO:0000313" key="2">
    <source>
        <dbReference type="EMBL" id="KAB2931987.1"/>
    </source>
</evidence>
<dbReference type="PANTHER" id="PTHR43792">
    <property type="entry name" value="GNAT FAMILY, PUTATIVE (AFU_ORTHOLOGUE AFUA_3G00765)-RELATED-RELATED"/>
    <property type="match status" value="1"/>
</dbReference>
<evidence type="ECO:0000313" key="3">
    <source>
        <dbReference type="Proteomes" id="UP000460298"/>
    </source>
</evidence>